<feature type="region of interest" description="Disordered" evidence="5">
    <location>
        <begin position="35"/>
        <end position="137"/>
    </location>
</feature>
<dbReference type="GO" id="GO:0005634">
    <property type="term" value="C:nucleus"/>
    <property type="evidence" value="ECO:0007669"/>
    <property type="project" value="TreeGrafter"/>
</dbReference>
<evidence type="ECO:0000256" key="5">
    <source>
        <dbReference type="SAM" id="MobiDB-lite"/>
    </source>
</evidence>
<keyword evidence="3" id="KW-0862">Zinc</keyword>
<evidence type="ECO:0000256" key="3">
    <source>
        <dbReference type="ARBA" id="ARBA00022833"/>
    </source>
</evidence>
<organism evidence="7 8">
    <name type="scientific">Tuber aestivum</name>
    <name type="common">summer truffle</name>
    <dbReference type="NCBI Taxonomy" id="59557"/>
    <lineage>
        <taxon>Eukaryota</taxon>
        <taxon>Fungi</taxon>
        <taxon>Dikarya</taxon>
        <taxon>Ascomycota</taxon>
        <taxon>Pezizomycotina</taxon>
        <taxon>Pezizomycetes</taxon>
        <taxon>Pezizales</taxon>
        <taxon>Tuberaceae</taxon>
        <taxon>Tuber</taxon>
    </lineage>
</organism>
<dbReference type="AlphaFoldDB" id="A0A292Q0H4"/>
<dbReference type="PANTHER" id="PTHR13483">
    <property type="entry name" value="BOX C_D SNORNA PROTEIN 1-RELATED"/>
    <property type="match status" value="1"/>
</dbReference>
<dbReference type="InterPro" id="IPR007529">
    <property type="entry name" value="Znf_HIT"/>
</dbReference>
<dbReference type="Proteomes" id="UP001412239">
    <property type="component" value="Unassembled WGS sequence"/>
</dbReference>
<feature type="domain" description="HIT-type" evidence="6">
    <location>
        <begin position="4"/>
        <end position="38"/>
    </location>
</feature>
<reference evidence="7" key="1">
    <citation type="submission" date="2015-10" db="EMBL/GenBank/DDBJ databases">
        <authorList>
            <person name="Regsiter A."/>
            <person name="william w."/>
        </authorList>
    </citation>
    <scope>NUCLEOTIDE SEQUENCE</scope>
    <source>
        <strain evidence="7">Montdore</strain>
    </source>
</reference>
<name>A0A292Q0H4_9PEZI</name>
<keyword evidence="1" id="KW-0479">Metal-binding</keyword>
<feature type="compositionally biased region" description="Basic and acidic residues" evidence="5">
    <location>
        <begin position="125"/>
        <end position="137"/>
    </location>
</feature>
<proteinExistence type="predicted"/>
<dbReference type="InterPro" id="IPR013087">
    <property type="entry name" value="Znf_C2H2_type"/>
</dbReference>
<dbReference type="SUPFAM" id="SSF144232">
    <property type="entry name" value="HIT/MYND zinc finger-like"/>
    <property type="match status" value="1"/>
</dbReference>
<dbReference type="Pfam" id="PF04438">
    <property type="entry name" value="zf-HIT"/>
    <property type="match status" value="1"/>
</dbReference>
<keyword evidence="2 4" id="KW-0863">Zinc-finger</keyword>
<dbReference type="GO" id="GO:0048254">
    <property type="term" value="P:snoRNA localization"/>
    <property type="evidence" value="ECO:0007669"/>
    <property type="project" value="TreeGrafter"/>
</dbReference>
<gene>
    <name evidence="7" type="ORF">GSTUAT00003431001</name>
</gene>
<evidence type="ECO:0000256" key="4">
    <source>
        <dbReference type="PROSITE-ProRule" id="PRU00453"/>
    </source>
</evidence>
<dbReference type="GO" id="GO:0008270">
    <property type="term" value="F:zinc ion binding"/>
    <property type="evidence" value="ECO:0007669"/>
    <property type="project" value="UniProtKB-UniRule"/>
</dbReference>
<evidence type="ECO:0000313" key="8">
    <source>
        <dbReference type="Proteomes" id="UP001412239"/>
    </source>
</evidence>
<dbReference type="Gene3D" id="3.30.60.190">
    <property type="match status" value="1"/>
</dbReference>
<dbReference type="Gene3D" id="1.20.1440.260">
    <property type="match status" value="1"/>
</dbReference>
<evidence type="ECO:0000313" key="7">
    <source>
        <dbReference type="EMBL" id="CUS12465.1"/>
    </source>
</evidence>
<evidence type="ECO:0000256" key="1">
    <source>
        <dbReference type="ARBA" id="ARBA00022723"/>
    </source>
</evidence>
<dbReference type="CDD" id="cd23024">
    <property type="entry name" value="zf-HIT_ZNHIT2-3"/>
    <property type="match status" value="1"/>
</dbReference>
<dbReference type="GO" id="GO:0000463">
    <property type="term" value="P:maturation of LSU-rRNA from tricistronic rRNA transcript (SSU-rRNA, 5.8S rRNA, LSU-rRNA)"/>
    <property type="evidence" value="ECO:0007669"/>
    <property type="project" value="TreeGrafter"/>
</dbReference>
<feature type="compositionally biased region" description="Low complexity" evidence="5">
    <location>
        <begin position="69"/>
        <end position="78"/>
    </location>
</feature>
<dbReference type="GO" id="GO:0070761">
    <property type="term" value="C:pre-snoRNP complex"/>
    <property type="evidence" value="ECO:0007669"/>
    <property type="project" value="TreeGrafter"/>
</dbReference>
<keyword evidence="8" id="KW-1185">Reference proteome</keyword>
<dbReference type="PROSITE" id="PS51083">
    <property type="entry name" value="ZF_HIT"/>
    <property type="match status" value="1"/>
</dbReference>
<dbReference type="InterPro" id="IPR051639">
    <property type="entry name" value="BCD1"/>
</dbReference>
<accession>A0A292Q0H4</accession>
<dbReference type="PANTHER" id="PTHR13483:SF11">
    <property type="entry name" value="ZINC FINGER HIT DOMAIN-CONTAINING PROTEIN 3"/>
    <property type="match status" value="1"/>
</dbReference>
<evidence type="ECO:0000259" key="6">
    <source>
        <dbReference type="PROSITE" id="PS51083"/>
    </source>
</evidence>
<dbReference type="EMBL" id="LN890990">
    <property type="protein sequence ID" value="CUS12465.1"/>
    <property type="molecule type" value="Genomic_DNA"/>
</dbReference>
<sequence>MTVCRICQEAESKYKCPTCRAPYCSLTCYKPHKAEHEANPSPALPPPEPPAATPTIPEARPEDKDPFSPLLTTPLTPTLRKHLLSIHAATQKPTHSRNSNYRSRSGGRGRGRGGRGGGGRGGGYETREREWTEEHETKAAIEKLRKLREEGNEEIEEFVQMVVGLVEKEQGDALR</sequence>
<dbReference type="GO" id="GO:0000492">
    <property type="term" value="P:box C/D snoRNP assembly"/>
    <property type="evidence" value="ECO:0007669"/>
    <property type="project" value="TreeGrafter"/>
</dbReference>
<feature type="compositionally biased region" description="Polar residues" evidence="5">
    <location>
        <begin position="91"/>
        <end position="101"/>
    </location>
</feature>
<feature type="compositionally biased region" description="Gly residues" evidence="5">
    <location>
        <begin position="114"/>
        <end position="124"/>
    </location>
</feature>
<feature type="compositionally biased region" description="Pro residues" evidence="5">
    <location>
        <begin position="42"/>
        <end position="52"/>
    </location>
</feature>
<protein>
    <recommendedName>
        <fullName evidence="6">HIT-type domain-containing protein</fullName>
    </recommendedName>
</protein>
<evidence type="ECO:0000256" key="2">
    <source>
        <dbReference type="ARBA" id="ARBA00022771"/>
    </source>
</evidence>
<dbReference type="PROSITE" id="PS00028">
    <property type="entry name" value="ZINC_FINGER_C2H2_1"/>
    <property type="match status" value="1"/>
</dbReference>